<dbReference type="Gene3D" id="3.90.470.20">
    <property type="entry name" value="4'-phosphopantetheinyl transferase domain"/>
    <property type="match status" value="1"/>
</dbReference>
<dbReference type="PANTHER" id="PTHR12215:SF10">
    <property type="entry name" value="L-AMINOADIPATE-SEMIALDEHYDE DEHYDROGENASE-PHOSPHOPANTETHEINYL TRANSFERASE"/>
    <property type="match status" value="1"/>
</dbReference>
<reference evidence="4 5" key="1">
    <citation type="journal article" date="2016" name="Mol. Biol. Evol.">
        <title>Comparative Genomics of Early-Diverging Mushroom-Forming Fungi Provides Insights into the Origins of Lignocellulose Decay Capabilities.</title>
        <authorList>
            <person name="Nagy L.G."/>
            <person name="Riley R."/>
            <person name="Tritt A."/>
            <person name="Adam C."/>
            <person name="Daum C."/>
            <person name="Floudas D."/>
            <person name="Sun H."/>
            <person name="Yadav J.S."/>
            <person name="Pangilinan J."/>
            <person name="Larsson K.H."/>
            <person name="Matsuura K."/>
            <person name="Barry K."/>
            <person name="Labutti K."/>
            <person name="Kuo R."/>
            <person name="Ohm R.A."/>
            <person name="Bhattacharya S.S."/>
            <person name="Shirouzu T."/>
            <person name="Yoshinaga Y."/>
            <person name="Martin F.M."/>
            <person name="Grigoriev I.V."/>
            <person name="Hibbett D.S."/>
        </authorList>
    </citation>
    <scope>NUCLEOTIDE SEQUENCE [LARGE SCALE GENOMIC DNA]</scope>
    <source>
        <strain evidence="4 5">HHB9708</strain>
    </source>
</reference>
<dbReference type="AlphaFoldDB" id="A0A164WXW9"/>
<feature type="region of interest" description="Disordered" evidence="3">
    <location>
        <begin position="1"/>
        <end position="32"/>
    </location>
</feature>
<proteinExistence type="predicted"/>
<dbReference type="GO" id="GO:0019878">
    <property type="term" value="P:lysine biosynthetic process via aminoadipic acid"/>
    <property type="evidence" value="ECO:0007669"/>
    <property type="project" value="TreeGrafter"/>
</dbReference>
<evidence type="ECO:0000256" key="1">
    <source>
        <dbReference type="ARBA" id="ARBA00013172"/>
    </source>
</evidence>
<sequence length="407" mass="45766">MPSNSRGDPAAASLSAYPFPPPLDPPVQMESSRKANPPLTVWIITMHNNVTREEFERCSQSVDKSCIPKRSYLKGETAWRYIISCLLPQMVMRKQHLPRRCWSFQKTKSVESSGKAYIAMVSPLDPTSQSSQRADVRARHYQKPESLKSESQFLGFSSAETGSAMAFAFTQGKKHQAVNIGVGIMSCHLKVSTESFFASQLHKLTEREERSVSLKTHPEDVALRRLLIILSIKDAYVRALGQPIGFDHSRIEVRIPRKTITVDGEQLLGWEFRLFKANLGVSKHVSPEDSQYQCATACFRGWNKTTFTFSQTQEELDEYVQFYDLQQIVEAVPRLGEYDNSALPPLSKLSLSTKTSMASMTSIGDVKHPAPPSYNYSHSLLPPHYAPNSLDYSDRFKKGPLPPMIAT</sequence>
<dbReference type="EMBL" id="KV419401">
    <property type="protein sequence ID" value="KZS95464.1"/>
    <property type="molecule type" value="Genomic_DNA"/>
</dbReference>
<gene>
    <name evidence="4" type="ORF">SISNIDRAFT_483696</name>
</gene>
<evidence type="ECO:0000313" key="4">
    <source>
        <dbReference type="EMBL" id="KZS95464.1"/>
    </source>
</evidence>
<dbReference type="PANTHER" id="PTHR12215">
    <property type="entry name" value="PHOSPHOPANTETHEINE TRANSFERASE"/>
    <property type="match status" value="1"/>
</dbReference>
<dbReference type="InterPro" id="IPR050559">
    <property type="entry name" value="P-Pant_transferase_sf"/>
</dbReference>
<name>A0A164WXW9_9AGAM</name>
<keyword evidence="2" id="KW-0808">Transferase</keyword>
<evidence type="ECO:0000256" key="2">
    <source>
        <dbReference type="ARBA" id="ARBA00022679"/>
    </source>
</evidence>
<evidence type="ECO:0000256" key="3">
    <source>
        <dbReference type="SAM" id="MobiDB-lite"/>
    </source>
</evidence>
<keyword evidence="5" id="KW-1185">Reference proteome</keyword>
<protein>
    <recommendedName>
        <fullName evidence="1">holo-[acyl-carrier-protein] synthase</fullName>
        <ecNumber evidence="1">2.7.8.7</ecNumber>
    </recommendedName>
</protein>
<dbReference type="STRING" id="1314777.A0A164WXW9"/>
<dbReference type="OrthoDB" id="26719at2759"/>
<dbReference type="GO" id="GO:0008897">
    <property type="term" value="F:holo-[acyl-carrier-protein] synthase activity"/>
    <property type="evidence" value="ECO:0007669"/>
    <property type="project" value="UniProtKB-EC"/>
</dbReference>
<organism evidence="4 5">
    <name type="scientific">Sistotremastrum niveocremeum HHB9708</name>
    <dbReference type="NCBI Taxonomy" id="1314777"/>
    <lineage>
        <taxon>Eukaryota</taxon>
        <taxon>Fungi</taxon>
        <taxon>Dikarya</taxon>
        <taxon>Basidiomycota</taxon>
        <taxon>Agaricomycotina</taxon>
        <taxon>Agaricomycetes</taxon>
        <taxon>Sistotremastrales</taxon>
        <taxon>Sistotremastraceae</taxon>
        <taxon>Sertulicium</taxon>
        <taxon>Sertulicium niveocremeum</taxon>
    </lineage>
</organism>
<accession>A0A164WXW9</accession>
<dbReference type="GO" id="GO:0005829">
    <property type="term" value="C:cytosol"/>
    <property type="evidence" value="ECO:0007669"/>
    <property type="project" value="TreeGrafter"/>
</dbReference>
<dbReference type="InterPro" id="IPR037143">
    <property type="entry name" value="4-PPantetheinyl_Trfase_dom_sf"/>
</dbReference>
<dbReference type="GO" id="GO:0000287">
    <property type="term" value="F:magnesium ion binding"/>
    <property type="evidence" value="ECO:0007669"/>
    <property type="project" value="InterPro"/>
</dbReference>
<dbReference type="Proteomes" id="UP000076722">
    <property type="component" value="Unassembled WGS sequence"/>
</dbReference>
<dbReference type="EC" id="2.7.8.7" evidence="1"/>
<evidence type="ECO:0000313" key="5">
    <source>
        <dbReference type="Proteomes" id="UP000076722"/>
    </source>
</evidence>